<dbReference type="InterPro" id="IPR004398">
    <property type="entry name" value="RNA_MeTrfase_RsmD"/>
</dbReference>
<evidence type="ECO:0000256" key="8">
    <source>
        <dbReference type="ARBA" id="ARBA00048326"/>
    </source>
</evidence>
<dbReference type="AlphaFoldDB" id="A0A432YQ02"/>
<keyword evidence="11" id="KW-1185">Reference proteome</keyword>
<dbReference type="RefSeq" id="WP_126753610.1">
    <property type="nucleotide sequence ID" value="NZ_PIPY01000002.1"/>
</dbReference>
<keyword evidence="5 9" id="KW-0489">Methyltransferase</keyword>
<keyword evidence="6 9" id="KW-0808">Transferase</keyword>
<dbReference type="PROSITE" id="PS00092">
    <property type="entry name" value="N6_MTASE"/>
    <property type="match status" value="1"/>
</dbReference>
<evidence type="ECO:0000256" key="3">
    <source>
        <dbReference type="ARBA" id="ARBA00012141"/>
    </source>
</evidence>
<dbReference type="InterPro" id="IPR002052">
    <property type="entry name" value="DNA_methylase_N6_adenine_CS"/>
</dbReference>
<keyword evidence="9" id="KW-0698">rRNA processing</keyword>
<dbReference type="GO" id="GO:0052913">
    <property type="term" value="F:16S rRNA (guanine(966)-N(2))-methyltransferase activity"/>
    <property type="evidence" value="ECO:0007669"/>
    <property type="project" value="UniProtKB-EC"/>
</dbReference>
<dbReference type="CDD" id="cd02440">
    <property type="entry name" value="AdoMet_MTases"/>
    <property type="match status" value="1"/>
</dbReference>
<dbReference type="GO" id="GO:0003676">
    <property type="term" value="F:nucleic acid binding"/>
    <property type="evidence" value="ECO:0007669"/>
    <property type="project" value="InterPro"/>
</dbReference>
<name>A0A432YQ02_9GAMM</name>
<dbReference type="OrthoDB" id="9803017at2"/>
<protein>
    <recommendedName>
        <fullName evidence="4 9">Ribosomal RNA small subunit methyltransferase D</fullName>
        <ecNumber evidence="3 9">2.1.1.171</ecNumber>
    </recommendedName>
</protein>
<keyword evidence="7 9" id="KW-0949">S-adenosyl-L-methionine</keyword>
<comment type="function">
    <text evidence="1 9">Specifically methylates the guanine in position 966 of 16S rRNA in the assembled 30S particle.</text>
</comment>
<evidence type="ECO:0000256" key="6">
    <source>
        <dbReference type="ARBA" id="ARBA00022679"/>
    </source>
</evidence>
<dbReference type="EC" id="2.1.1.171" evidence="3 9"/>
<comment type="catalytic activity">
    <reaction evidence="8 9">
        <text>guanosine(966) in 16S rRNA + S-adenosyl-L-methionine = N(2)-methylguanosine(966) in 16S rRNA + S-adenosyl-L-homocysteine + H(+)</text>
        <dbReference type="Rhea" id="RHEA:23548"/>
        <dbReference type="Rhea" id="RHEA-COMP:10211"/>
        <dbReference type="Rhea" id="RHEA-COMP:10212"/>
        <dbReference type="ChEBI" id="CHEBI:15378"/>
        <dbReference type="ChEBI" id="CHEBI:57856"/>
        <dbReference type="ChEBI" id="CHEBI:59789"/>
        <dbReference type="ChEBI" id="CHEBI:74269"/>
        <dbReference type="ChEBI" id="CHEBI:74481"/>
        <dbReference type="EC" id="2.1.1.171"/>
    </reaction>
</comment>
<dbReference type="Gene3D" id="3.40.50.150">
    <property type="entry name" value="Vaccinia Virus protein VP39"/>
    <property type="match status" value="1"/>
</dbReference>
<evidence type="ECO:0000256" key="5">
    <source>
        <dbReference type="ARBA" id="ARBA00022603"/>
    </source>
</evidence>
<accession>A0A432YQ02</accession>
<dbReference type="Proteomes" id="UP000288259">
    <property type="component" value="Unassembled WGS sequence"/>
</dbReference>
<dbReference type="InterPro" id="IPR029063">
    <property type="entry name" value="SAM-dependent_MTases_sf"/>
</dbReference>
<sequence>MRRQAHKQKKVPRQGTSQLRIIGGTLRGRKLAIADLPGLRPTTDRVRETLFNWLQFDIAGQRCLDLFAGTGALGFEALSRGAAEVIMLEQQQAAVNMLRQHAQQLNPQCQGTLEVVPADALRYLQSPAAKPFDIVFVDPPFRSDLATRSCQLLNDKGYLAAGGWVYLETEKEWPLTVPENWSLAREKIAGQVCYRLFQVSEAHPQSHEASS</sequence>
<gene>
    <name evidence="10" type="primary">rsmD</name>
    <name evidence="10" type="ORF">CWI71_02105</name>
</gene>
<evidence type="ECO:0000256" key="7">
    <source>
        <dbReference type="ARBA" id="ARBA00022691"/>
    </source>
</evidence>
<dbReference type="NCBIfam" id="TIGR00095">
    <property type="entry name" value="16S rRNA (guanine(966)-N(2))-methyltransferase RsmD"/>
    <property type="match status" value="1"/>
</dbReference>
<organism evidence="10 11">
    <name type="scientific">Pseudidiomarina insulisalsae</name>
    <dbReference type="NCBI Taxonomy" id="575789"/>
    <lineage>
        <taxon>Bacteria</taxon>
        <taxon>Pseudomonadati</taxon>
        <taxon>Pseudomonadota</taxon>
        <taxon>Gammaproteobacteria</taxon>
        <taxon>Alteromonadales</taxon>
        <taxon>Idiomarinaceae</taxon>
        <taxon>Pseudidiomarina</taxon>
    </lineage>
</organism>
<evidence type="ECO:0000256" key="4">
    <source>
        <dbReference type="ARBA" id="ARBA00013682"/>
    </source>
</evidence>
<dbReference type="Pfam" id="PF03602">
    <property type="entry name" value="Cons_hypoth95"/>
    <property type="match status" value="1"/>
</dbReference>
<dbReference type="PIRSF" id="PIRSF004553">
    <property type="entry name" value="CHP00095"/>
    <property type="match status" value="1"/>
</dbReference>
<evidence type="ECO:0000313" key="10">
    <source>
        <dbReference type="EMBL" id="RUO63044.1"/>
    </source>
</evidence>
<dbReference type="SUPFAM" id="SSF53335">
    <property type="entry name" value="S-adenosyl-L-methionine-dependent methyltransferases"/>
    <property type="match status" value="1"/>
</dbReference>
<evidence type="ECO:0000256" key="2">
    <source>
        <dbReference type="ARBA" id="ARBA00005269"/>
    </source>
</evidence>
<dbReference type="EMBL" id="PIPY01000002">
    <property type="protein sequence ID" value="RUO63044.1"/>
    <property type="molecule type" value="Genomic_DNA"/>
</dbReference>
<comment type="similarity">
    <text evidence="2 9">Belongs to the methyltransferase superfamily. RsmD family.</text>
</comment>
<evidence type="ECO:0000256" key="1">
    <source>
        <dbReference type="ARBA" id="ARBA00002649"/>
    </source>
</evidence>
<comment type="caution">
    <text evidence="10">The sequence shown here is derived from an EMBL/GenBank/DDBJ whole genome shotgun (WGS) entry which is preliminary data.</text>
</comment>
<proteinExistence type="inferred from homology"/>
<evidence type="ECO:0000256" key="9">
    <source>
        <dbReference type="PIRNR" id="PIRNR004553"/>
    </source>
</evidence>
<dbReference type="PANTHER" id="PTHR43542">
    <property type="entry name" value="METHYLTRANSFERASE"/>
    <property type="match status" value="1"/>
</dbReference>
<reference evidence="11" key="1">
    <citation type="journal article" date="2018" name="Front. Microbiol.">
        <title>Genome-Based Analysis Reveals the Taxonomy and Diversity of the Family Idiomarinaceae.</title>
        <authorList>
            <person name="Liu Y."/>
            <person name="Lai Q."/>
            <person name="Shao Z."/>
        </authorList>
    </citation>
    <scope>NUCLEOTIDE SEQUENCE [LARGE SCALE GENOMIC DNA]</scope>
    <source>
        <strain evidence="11">CVS-6</strain>
    </source>
</reference>
<evidence type="ECO:0000313" key="11">
    <source>
        <dbReference type="Proteomes" id="UP000288259"/>
    </source>
</evidence>
<dbReference type="PANTHER" id="PTHR43542:SF1">
    <property type="entry name" value="METHYLTRANSFERASE"/>
    <property type="match status" value="1"/>
</dbReference>